<accession>X1QDK9</accession>
<reference evidence="1" key="1">
    <citation type="journal article" date="2014" name="Front. Microbiol.">
        <title>High frequency of phylogenetically diverse reductive dehalogenase-homologous genes in deep subseafloor sedimentary metagenomes.</title>
        <authorList>
            <person name="Kawai M."/>
            <person name="Futagami T."/>
            <person name="Toyoda A."/>
            <person name="Takaki Y."/>
            <person name="Nishi S."/>
            <person name="Hori S."/>
            <person name="Arai W."/>
            <person name="Tsubouchi T."/>
            <person name="Morono Y."/>
            <person name="Uchiyama I."/>
            <person name="Ito T."/>
            <person name="Fujiyama A."/>
            <person name="Inagaki F."/>
            <person name="Takami H."/>
        </authorList>
    </citation>
    <scope>NUCLEOTIDE SEQUENCE</scope>
    <source>
        <strain evidence="1">Expedition CK06-06</strain>
    </source>
</reference>
<dbReference type="AlphaFoldDB" id="X1QDK9"/>
<sequence length="119" mass="13110">MLYKAFNVTGEANKTVFDDGLVSTVEEPKKIRAVIISVSGWRSNNVEGWIETTRILEINDQVLNTSDEFGAANAYSSTVKMLRIPIEEDLKPGLTFKIAINSGAIPTSIVGAYEYEHVT</sequence>
<name>X1QDK9_9ZZZZ</name>
<proteinExistence type="predicted"/>
<protein>
    <submittedName>
        <fullName evidence="1">Uncharacterized protein</fullName>
    </submittedName>
</protein>
<evidence type="ECO:0000313" key="1">
    <source>
        <dbReference type="EMBL" id="GAI66557.1"/>
    </source>
</evidence>
<organism evidence="1">
    <name type="scientific">marine sediment metagenome</name>
    <dbReference type="NCBI Taxonomy" id="412755"/>
    <lineage>
        <taxon>unclassified sequences</taxon>
        <taxon>metagenomes</taxon>
        <taxon>ecological metagenomes</taxon>
    </lineage>
</organism>
<dbReference type="EMBL" id="BARW01003394">
    <property type="protein sequence ID" value="GAI66557.1"/>
    <property type="molecule type" value="Genomic_DNA"/>
</dbReference>
<gene>
    <name evidence="1" type="ORF">S12H4_08692</name>
</gene>
<comment type="caution">
    <text evidence="1">The sequence shown here is derived from an EMBL/GenBank/DDBJ whole genome shotgun (WGS) entry which is preliminary data.</text>
</comment>